<comment type="caution">
    <text evidence="4">The sequence shown here is derived from an EMBL/GenBank/DDBJ whole genome shotgun (WGS) entry which is preliminary data.</text>
</comment>
<dbReference type="NCBIfam" id="TIGR01847">
    <property type="entry name" value="bacteriocin_sig"/>
    <property type="match status" value="1"/>
</dbReference>
<evidence type="ECO:0000256" key="1">
    <source>
        <dbReference type="ARBA" id="ARBA00022529"/>
    </source>
</evidence>
<dbReference type="GO" id="GO:0031640">
    <property type="term" value="P:killing of cells of another organism"/>
    <property type="evidence" value="ECO:0007669"/>
    <property type="project" value="UniProtKB-KW"/>
</dbReference>
<dbReference type="PATRIC" id="fig|1423749.3.peg.560"/>
<dbReference type="Proteomes" id="UP000051739">
    <property type="component" value="Unassembled WGS sequence"/>
</dbReference>
<evidence type="ECO:0000256" key="3">
    <source>
        <dbReference type="ARBA" id="ARBA00023048"/>
    </source>
</evidence>
<keyword evidence="5" id="KW-1185">Reference proteome</keyword>
<dbReference type="GO" id="GO:0042742">
    <property type="term" value="P:defense response to bacterium"/>
    <property type="evidence" value="ECO:0007669"/>
    <property type="project" value="UniProtKB-KW"/>
</dbReference>
<evidence type="ECO:0000313" key="5">
    <source>
        <dbReference type="Proteomes" id="UP000051739"/>
    </source>
</evidence>
<sequence>MLKKLSDQKLKKVIGGKNIWWYVGYGYASATESARRNPSINMNHFLFTQPK</sequence>
<keyword evidence="2" id="KW-0044">Antibiotic</keyword>
<accession>A0A0R1V7Z2</accession>
<dbReference type="InterPro" id="IPR010133">
    <property type="entry name" value="Bacteriocin_signal_seq"/>
</dbReference>
<name>A0A0R1V7Z2_9LACO</name>
<dbReference type="AlphaFoldDB" id="A0A0R1V7Z2"/>
<evidence type="ECO:0000256" key="2">
    <source>
        <dbReference type="ARBA" id="ARBA00023022"/>
    </source>
</evidence>
<dbReference type="RefSeq" id="WP_123383101.1">
    <property type="nucleotide sequence ID" value="NZ_AZFN01000016.1"/>
</dbReference>
<evidence type="ECO:0008006" key="6">
    <source>
        <dbReference type="Google" id="ProtNLM"/>
    </source>
</evidence>
<gene>
    <name evidence="4" type="ORF">FC60_GL000556</name>
</gene>
<organism evidence="4 5">
    <name type="scientific">Limosilactobacillus gastricus DSM 16045</name>
    <dbReference type="NCBI Taxonomy" id="1423749"/>
    <lineage>
        <taxon>Bacteria</taxon>
        <taxon>Bacillati</taxon>
        <taxon>Bacillota</taxon>
        <taxon>Bacilli</taxon>
        <taxon>Lactobacillales</taxon>
        <taxon>Lactobacillaceae</taxon>
        <taxon>Limosilactobacillus</taxon>
    </lineage>
</organism>
<keyword evidence="1" id="KW-0929">Antimicrobial</keyword>
<dbReference type="EMBL" id="AZFN01000016">
    <property type="protein sequence ID" value="KRM01624.1"/>
    <property type="molecule type" value="Genomic_DNA"/>
</dbReference>
<protein>
    <recommendedName>
        <fullName evidence="6">Bacteriocin</fullName>
    </recommendedName>
</protein>
<evidence type="ECO:0000313" key="4">
    <source>
        <dbReference type="EMBL" id="KRM01624.1"/>
    </source>
</evidence>
<proteinExistence type="predicted"/>
<keyword evidence="3" id="KW-0078">Bacteriocin</keyword>
<reference evidence="4 5" key="1">
    <citation type="journal article" date="2015" name="Genome Announc.">
        <title>Expanding the biotechnology potential of lactobacilli through comparative genomics of 213 strains and associated genera.</title>
        <authorList>
            <person name="Sun Z."/>
            <person name="Harris H.M."/>
            <person name="McCann A."/>
            <person name="Guo C."/>
            <person name="Argimon S."/>
            <person name="Zhang W."/>
            <person name="Yang X."/>
            <person name="Jeffery I.B."/>
            <person name="Cooney J.C."/>
            <person name="Kagawa T.F."/>
            <person name="Liu W."/>
            <person name="Song Y."/>
            <person name="Salvetti E."/>
            <person name="Wrobel A."/>
            <person name="Rasinkangas P."/>
            <person name="Parkhill J."/>
            <person name="Rea M.C."/>
            <person name="O'Sullivan O."/>
            <person name="Ritari J."/>
            <person name="Douillard F.P."/>
            <person name="Paul Ross R."/>
            <person name="Yang R."/>
            <person name="Briner A.E."/>
            <person name="Felis G.E."/>
            <person name="de Vos W.M."/>
            <person name="Barrangou R."/>
            <person name="Klaenhammer T.R."/>
            <person name="Caufield P.W."/>
            <person name="Cui Y."/>
            <person name="Zhang H."/>
            <person name="O'Toole P.W."/>
        </authorList>
    </citation>
    <scope>NUCLEOTIDE SEQUENCE [LARGE SCALE GENOMIC DNA]</scope>
    <source>
        <strain evidence="4 5">DSM 16045</strain>
    </source>
</reference>